<organism evidence="3 4">
    <name type="scientific">Pseudoxanthomonas winnipegensis</name>
    <dbReference type="NCBI Taxonomy" id="2480810"/>
    <lineage>
        <taxon>Bacteria</taxon>
        <taxon>Pseudomonadati</taxon>
        <taxon>Pseudomonadota</taxon>
        <taxon>Gammaproteobacteria</taxon>
        <taxon>Lysobacterales</taxon>
        <taxon>Lysobacteraceae</taxon>
        <taxon>Pseudoxanthomonas</taxon>
    </lineage>
</organism>
<feature type="domain" description="Isochorismatase-like" evidence="2">
    <location>
        <begin position="7"/>
        <end position="193"/>
    </location>
</feature>
<dbReference type="Proteomes" id="UP000291286">
    <property type="component" value="Unassembled WGS sequence"/>
</dbReference>
<dbReference type="Pfam" id="PF00857">
    <property type="entry name" value="Isochorismatase"/>
    <property type="match status" value="1"/>
</dbReference>
<sequence>MLEPTRTALVVIDVQRDFVAADGALGQAGVDMAPLQAPLARIERLIAAARAAAVTVALARVVTERATDSRALRLFYARQGLPPEALELCRAGTPGVDYYRIAPATGDIEVRKPLYSSFHGTDFETQLRARGIDTLVVCGFSTECCVDCTVRDAFHRDFSVFVVADASAAYEPALHLSTLDALARNCALLVDTAAVLQVWQAGS</sequence>
<accession>A0A4Q8LM13</accession>
<evidence type="ECO:0000259" key="2">
    <source>
        <dbReference type="Pfam" id="PF00857"/>
    </source>
</evidence>
<name>A0A4Q8LM13_9GAMM</name>
<dbReference type="GO" id="GO:0008908">
    <property type="term" value="F:isochorismatase activity"/>
    <property type="evidence" value="ECO:0007669"/>
    <property type="project" value="InterPro"/>
</dbReference>
<dbReference type="CDD" id="cd00431">
    <property type="entry name" value="cysteine_hydrolases"/>
    <property type="match status" value="1"/>
</dbReference>
<dbReference type="PANTHER" id="PTHR43540">
    <property type="entry name" value="PEROXYUREIDOACRYLATE/UREIDOACRYLATE AMIDOHYDROLASE-RELATED"/>
    <property type="match status" value="1"/>
</dbReference>
<dbReference type="InterPro" id="IPR016291">
    <property type="entry name" value="Isochorismatase"/>
</dbReference>
<reference evidence="3 4" key="1">
    <citation type="submission" date="2019-02" db="EMBL/GenBank/DDBJ databases">
        <title>WGS of Pseudoxanthomonas species novum from clinical isolates.</title>
        <authorList>
            <person name="Bernier A.-M."/>
            <person name="Bernard K."/>
            <person name="Vachon A."/>
        </authorList>
    </citation>
    <scope>NUCLEOTIDE SEQUENCE [LARGE SCALE GENOMIC DNA]</scope>
    <source>
        <strain evidence="3 4">NML171202</strain>
    </source>
</reference>
<comment type="caution">
    <text evidence="3">The sequence shown here is derived from an EMBL/GenBank/DDBJ whole genome shotgun (WGS) entry which is preliminary data.</text>
</comment>
<proteinExistence type="predicted"/>
<dbReference type="PRINTS" id="PR01398">
    <property type="entry name" value="ISCHRISMTASE"/>
</dbReference>
<dbReference type="InterPro" id="IPR036380">
    <property type="entry name" value="Isochorismatase-like_sf"/>
</dbReference>
<evidence type="ECO:0000313" key="4">
    <source>
        <dbReference type="Proteomes" id="UP000291286"/>
    </source>
</evidence>
<dbReference type="InterPro" id="IPR000868">
    <property type="entry name" value="Isochorismatase-like_dom"/>
</dbReference>
<evidence type="ECO:0000256" key="1">
    <source>
        <dbReference type="ARBA" id="ARBA00022801"/>
    </source>
</evidence>
<dbReference type="InterPro" id="IPR050272">
    <property type="entry name" value="Isochorismatase-like_hydrls"/>
</dbReference>
<dbReference type="Gene3D" id="3.40.50.850">
    <property type="entry name" value="Isochorismatase-like"/>
    <property type="match status" value="1"/>
</dbReference>
<protein>
    <submittedName>
        <fullName evidence="3">Cysteine hydrolase</fullName>
    </submittedName>
</protein>
<evidence type="ECO:0000313" key="3">
    <source>
        <dbReference type="EMBL" id="TAA31608.1"/>
    </source>
</evidence>
<dbReference type="AlphaFoldDB" id="A0A4Q8LM13"/>
<gene>
    <name evidence="3" type="ORF">EA661_07555</name>
</gene>
<dbReference type="EMBL" id="SHMB01000002">
    <property type="protein sequence ID" value="TAA31608.1"/>
    <property type="molecule type" value="Genomic_DNA"/>
</dbReference>
<dbReference type="SUPFAM" id="SSF52499">
    <property type="entry name" value="Isochorismatase-like hydrolases"/>
    <property type="match status" value="1"/>
</dbReference>
<keyword evidence="1 3" id="KW-0378">Hydrolase</keyword>